<dbReference type="InterPro" id="IPR002933">
    <property type="entry name" value="Peptidase_M20"/>
</dbReference>
<comment type="similarity">
    <text evidence="2">Belongs to the peptidase M20A family.</text>
</comment>
<evidence type="ECO:0000256" key="3">
    <source>
        <dbReference type="ARBA" id="ARBA00022723"/>
    </source>
</evidence>
<evidence type="ECO:0000259" key="6">
    <source>
        <dbReference type="Pfam" id="PF07687"/>
    </source>
</evidence>
<dbReference type="Proteomes" id="UP000198778">
    <property type="component" value="Unassembled WGS sequence"/>
</dbReference>
<dbReference type="RefSeq" id="WP_090842149.1">
    <property type="nucleotide sequence ID" value="NZ_FNIL01000003.1"/>
</dbReference>
<dbReference type="InterPro" id="IPR011650">
    <property type="entry name" value="Peptidase_M20_dimer"/>
</dbReference>
<evidence type="ECO:0000256" key="2">
    <source>
        <dbReference type="ARBA" id="ARBA00006247"/>
    </source>
</evidence>
<dbReference type="STRING" id="745820.SAMN04488053_103179"/>
<gene>
    <name evidence="7" type="ORF">SAMN04488053_103179</name>
</gene>
<protein>
    <submittedName>
        <fullName evidence="7">Succinyl-diaminopimelate desuccinylase</fullName>
    </submittedName>
</protein>
<accession>A0A1H0E1Z9</accession>
<keyword evidence="3" id="KW-0479">Metal-binding</keyword>
<dbReference type="GO" id="GO:0016787">
    <property type="term" value="F:hydrolase activity"/>
    <property type="evidence" value="ECO:0007669"/>
    <property type="project" value="UniProtKB-KW"/>
</dbReference>
<evidence type="ECO:0000256" key="1">
    <source>
        <dbReference type="ARBA" id="ARBA00001947"/>
    </source>
</evidence>
<reference evidence="8" key="1">
    <citation type="submission" date="2016-10" db="EMBL/GenBank/DDBJ databases">
        <authorList>
            <person name="Varghese N."/>
            <person name="Submissions S."/>
        </authorList>
    </citation>
    <scope>NUCLEOTIDE SEQUENCE [LARGE SCALE GENOMIC DNA]</scope>
    <source>
        <strain evidence="8">CGMCC 1.10369</strain>
    </source>
</reference>
<dbReference type="SUPFAM" id="SSF53187">
    <property type="entry name" value="Zn-dependent exopeptidases"/>
    <property type="match status" value="1"/>
</dbReference>
<comment type="cofactor">
    <cofactor evidence="1">
        <name>Zn(2+)</name>
        <dbReference type="ChEBI" id="CHEBI:29105"/>
    </cofactor>
</comment>
<evidence type="ECO:0000313" key="7">
    <source>
        <dbReference type="EMBL" id="SDN76527.1"/>
    </source>
</evidence>
<feature type="domain" description="Peptidase M20 dimerisation" evidence="6">
    <location>
        <begin position="161"/>
        <end position="260"/>
    </location>
</feature>
<dbReference type="PANTHER" id="PTHR43808:SF8">
    <property type="entry name" value="PEPTIDASE M20 DIMERISATION DOMAIN-CONTAINING PROTEIN"/>
    <property type="match status" value="1"/>
</dbReference>
<dbReference type="InterPro" id="IPR050072">
    <property type="entry name" value="Peptidase_M20A"/>
</dbReference>
<keyword evidence="8" id="KW-1185">Reference proteome</keyword>
<dbReference type="Gene3D" id="3.30.70.360">
    <property type="match status" value="1"/>
</dbReference>
<dbReference type="PANTHER" id="PTHR43808">
    <property type="entry name" value="ACETYLORNITHINE DEACETYLASE"/>
    <property type="match status" value="1"/>
</dbReference>
<dbReference type="Gene3D" id="3.40.630.10">
    <property type="entry name" value="Zn peptidases"/>
    <property type="match status" value="1"/>
</dbReference>
<evidence type="ECO:0000256" key="5">
    <source>
        <dbReference type="ARBA" id="ARBA00022833"/>
    </source>
</evidence>
<evidence type="ECO:0000313" key="8">
    <source>
        <dbReference type="Proteomes" id="UP000198778"/>
    </source>
</evidence>
<dbReference type="OrthoDB" id="9792335at2"/>
<dbReference type="Pfam" id="PF01546">
    <property type="entry name" value="Peptidase_M20"/>
    <property type="match status" value="1"/>
</dbReference>
<name>A0A1H0E1Z9_9BACI</name>
<dbReference type="EMBL" id="FNIL01000003">
    <property type="protein sequence ID" value="SDN76527.1"/>
    <property type="molecule type" value="Genomic_DNA"/>
</dbReference>
<keyword evidence="4" id="KW-0378">Hydrolase</keyword>
<organism evidence="7 8">
    <name type="scientific">Alkalicoccus daliensis</name>
    <dbReference type="NCBI Taxonomy" id="745820"/>
    <lineage>
        <taxon>Bacteria</taxon>
        <taxon>Bacillati</taxon>
        <taxon>Bacillota</taxon>
        <taxon>Bacilli</taxon>
        <taxon>Bacillales</taxon>
        <taxon>Bacillaceae</taxon>
        <taxon>Alkalicoccus</taxon>
    </lineage>
</organism>
<keyword evidence="5" id="KW-0862">Zinc</keyword>
<evidence type="ECO:0000256" key="4">
    <source>
        <dbReference type="ARBA" id="ARBA00022801"/>
    </source>
</evidence>
<dbReference type="Pfam" id="PF07687">
    <property type="entry name" value="M20_dimer"/>
    <property type="match status" value="1"/>
</dbReference>
<dbReference type="GO" id="GO:0046872">
    <property type="term" value="F:metal ion binding"/>
    <property type="evidence" value="ECO:0007669"/>
    <property type="project" value="UniProtKB-KW"/>
</dbReference>
<proteinExistence type="inferred from homology"/>
<sequence length="368" mass="41079">MVNPIPLLEELIEQDSSTKEGVIEIVNYCETWLKERGLSVERLENEGYPMLVSEIGSGDETVIFNAHVDVVEAEEEQFDAEKKDGKLYGRGAIDMKAGVAAMMETMVELKDKDLNVKVMLQIVPDEETGGRHGTKYLTDNGYLGDFIICGEPTNFGIAVQAKGVVQLDLTLHGEPAHGSRPWEGRNAITMATDLFYEIFKLPFAKESEPPMYEGPSINLAKISGGDAYNKVPKRCEMSLDIRYLPSQSPQEIIRQIEEITEGDIHVNDISDPVVTKEDNPFVQTLASSLTNVTSLEKAKIYGQHGSNDGKYFTPHGGYAIEFGPIGHDWHGDNEYVYMDSVKDYQEILSDFLLSLSREKEMKKQTAVK</sequence>
<dbReference type="InterPro" id="IPR036264">
    <property type="entry name" value="Bact_exopeptidase_dim_dom"/>
</dbReference>
<dbReference type="AlphaFoldDB" id="A0A1H0E1Z9"/>
<dbReference type="SUPFAM" id="SSF55031">
    <property type="entry name" value="Bacterial exopeptidase dimerisation domain"/>
    <property type="match status" value="1"/>
</dbReference>